<keyword evidence="12" id="KW-1185">Reference proteome</keyword>
<dbReference type="PANTHER" id="PTHR32024:SF2">
    <property type="entry name" value="TRK SYSTEM POTASSIUM UPTAKE PROTEIN TRKG-RELATED"/>
    <property type="match status" value="1"/>
</dbReference>
<feature type="transmembrane region" description="Helical" evidence="10">
    <location>
        <begin position="143"/>
        <end position="163"/>
    </location>
</feature>
<reference evidence="11 12" key="1">
    <citation type="submission" date="2020-07" db="EMBL/GenBank/DDBJ databases">
        <title>Gai3-2, isolated from salt lake.</title>
        <authorList>
            <person name="Cui H."/>
            <person name="Shi X."/>
        </authorList>
    </citation>
    <scope>NUCLEOTIDE SEQUENCE [LARGE SCALE GENOMIC DNA]</scope>
    <source>
        <strain evidence="11 12">Gai3-2</strain>
    </source>
</reference>
<feature type="transmembrane region" description="Helical" evidence="10">
    <location>
        <begin position="555"/>
        <end position="580"/>
    </location>
</feature>
<feature type="transmembrane region" description="Helical" evidence="10">
    <location>
        <begin position="259"/>
        <end position="278"/>
    </location>
</feature>
<evidence type="ECO:0000256" key="9">
    <source>
        <dbReference type="SAM" id="MobiDB-lite"/>
    </source>
</evidence>
<evidence type="ECO:0000256" key="8">
    <source>
        <dbReference type="ARBA" id="ARBA00023136"/>
    </source>
</evidence>
<keyword evidence="7" id="KW-0406">Ion transport</keyword>
<feature type="transmembrane region" description="Helical" evidence="10">
    <location>
        <begin position="112"/>
        <end position="131"/>
    </location>
</feature>
<evidence type="ECO:0000256" key="10">
    <source>
        <dbReference type="SAM" id="Phobius"/>
    </source>
</evidence>
<dbReference type="Pfam" id="PF02386">
    <property type="entry name" value="TrkH"/>
    <property type="match status" value="1"/>
</dbReference>
<feature type="transmembrane region" description="Helical" evidence="10">
    <location>
        <begin position="488"/>
        <end position="508"/>
    </location>
</feature>
<comment type="subcellular location">
    <subcellularLocation>
        <location evidence="1">Cell membrane</location>
        <topology evidence="1">Multi-pass membrane protein</topology>
    </subcellularLocation>
</comment>
<name>A0A7D5KMM1_9EURY</name>
<evidence type="ECO:0000256" key="2">
    <source>
        <dbReference type="ARBA" id="ARBA00009137"/>
    </source>
</evidence>
<keyword evidence="3" id="KW-0813">Transport</keyword>
<sequence>MVPAPSGAVPSAGHRLSQTEPGGLFERNGLGPVRLVRRFGPLANDRVAGVDERGRRRRTYPTTVPTGSHGGSYRVYVEYRTALGLVGTVLKYLSLALVLPVAVALYYRESPVPFVVTIAVMAGLGIALERLRGDGELGHREGFLLVALTWLAIPIIGALPYLIAGEGTVAHPVNALFESMSGFTTTGATVLGEISFDRHSRSILLWRQLTQWLGGMGILVLMVAILPELSVGGAQVINEEAPGFALEKLTPRIRDTARALWTVYVGFTVAAVAVYYGLHLAGMAPNMDLYNAVAHALTTLPTGGFSPEARSVEAFSPAIQWAVVLFMIVAGTNFALLWYVATGEPRRLVRNDEFRSYLLAIGVVAVLLTTLLFTGLGLSAVPTNVDPIPGDLGNSVRQATFQTVAIVTTTGYASMDFNTWGESSKVVLLLAMFLGGSAGSAAGSLKIVRWLLVRRAMARELYTTIHPEAVRPIRFTGKPIEEDTLRGVFILVLSFLAIFAVSSVVLFLDALRVGLDLSAIEAVSASIATLGNIGPGVGVVGPMNNFLPFSNASKLYMVFLMWLGRLEVLSVLIVLSPAYWKQ</sequence>
<evidence type="ECO:0000256" key="3">
    <source>
        <dbReference type="ARBA" id="ARBA00022448"/>
    </source>
</evidence>
<gene>
    <name evidence="11" type="ORF">HUG10_13355</name>
</gene>
<dbReference type="KEGG" id="halg:HUG10_13355"/>
<comment type="similarity">
    <text evidence="2">Belongs to the TrkH potassium transport family.</text>
</comment>
<evidence type="ECO:0000313" key="12">
    <source>
        <dbReference type="Proteomes" id="UP000509750"/>
    </source>
</evidence>
<evidence type="ECO:0000256" key="6">
    <source>
        <dbReference type="ARBA" id="ARBA00022989"/>
    </source>
</evidence>
<dbReference type="Proteomes" id="UP000509750">
    <property type="component" value="Chromosome"/>
</dbReference>
<dbReference type="GO" id="GO:0008324">
    <property type="term" value="F:monoatomic cation transmembrane transporter activity"/>
    <property type="evidence" value="ECO:0007669"/>
    <property type="project" value="InterPro"/>
</dbReference>
<feature type="transmembrane region" description="Helical" evidence="10">
    <location>
        <begin position="357"/>
        <end position="381"/>
    </location>
</feature>
<accession>A0A7D5KMM1</accession>
<dbReference type="GO" id="GO:0005886">
    <property type="term" value="C:plasma membrane"/>
    <property type="evidence" value="ECO:0007669"/>
    <property type="project" value="UniProtKB-SubCell"/>
</dbReference>
<evidence type="ECO:0000256" key="5">
    <source>
        <dbReference type="ARBA" id="ARBA00022692"/>
    </source>
</evidence>
<proteinExistence type="inferred from homology"/>
<dbReference type="AlphaFoldDB" id="A0A7D5KMM1"/>
<feature type="transmembrane region" description="Helical" evidence="10">
    <location>
        <begin position="318"/>
        <end position="341"/>
    </location>
</feature>
<dbReference type="OrthoDB" id="111943at2157"/>
<evidence type="ECO:0000256" key="7">
    <source>
        <dbReference type="ARBA" id="ARBA00023065"/>
    </source>
</evidence>
<keyword evidence="8 10" id="KW-0472">Membrane</keyword>
<evidence type="ECO:0000256" key="1">
    <source>
        <dbReference type="ARBA" id="ARBA00004651"/>
    </source>
</evidence>
<dbReference type="EMBL" id="CP058529">
    <property type="protein sequence ID" value="QLG28475.1"/>
    <property type="molecule type" value="Genomic_DNA"/>
</dbReference>
<feature type="transmembrane region" description="Helical" evidence="10">
    <location>
        <begin position="82"/>
        <end position="106"/>
    </location>
</feature>
<feature type="region of interest" description="Disordered" evidence="9">
    <location>
        <begin position="1"/>
        <end position="25"/>
    </location>
</feature>
<feature type="transmembrane region" description="Helical" evidence="10">
    <location>
        <begin position="212"/>
        <end position="238"/>
    </location>
</feature>
<dbReference type="InterPro" id="IPR003445">
    <property type="entry name" value="Cat_transpt"/>
</dbReference>
<protein>
    <submittedName>
        <fullName evidence="11">TrkH family potassium uptake protein</fullName>
    </submittedName>
</protein>
<dbReference type="PANTHER" id="PTHR32024">
    <property type="entry name" value="TRK SYSTEM POTASSIUM UPTAKE PROTEIN TRKG-RELATED"/>
    <property type="match status" value="1"/>
</dbReference>
<keyword evidence="4" id="KW-1003">Cell membrane</keyword>
<evidence type="ECO:0000313" key="11">
    <source>
        <dbReference type="EMBL" id="QLG28475.1"/>
    </source>
</evidence>
<keyword evidence="6 10" id="KW-1133">Transmembrane helix</keyword>
<evidence type="ECO:0000256" key="4">
    <source>
        <dbReference type="ARBA" id="ARBA00022475"/>
    </source>
</evidence>
<organism evidence="11 12">
    <name type="scientific">Halorarum halophilum</name>
    <dbReference type="NCBI Taxonomy" id="2743090"/>
    <lineage>
        <taxon>Archaea</taxon>
        <taxon>Methanobacteriati</taxon>
        <taxon>Methanobacteriota</taxon>
        <taxon>Stenosarchaea group</taxon>
        <taxon>Halobacteria</taxon>
        <taxon>Halobacteriales</taxon>
        <taxon>Haloferacaceae</taxon>
        <taxon>Halorarum</taxon>
    </lineage>
</organism>
<feature type="transmembrane region" description="Helical" evidence="10">
    <location>
        <begin position="426"/>
        <end position="452"/>
    </location>
</feature>
<keyword evidence="5 10" id="KW-0812">Transmembrane</keyword>
<dbReference type="GO" id="GO:0030001">
    <property type="term" value="P:metal ion transport"/>
    <property type="evidence" value="ECO:0007669"/>
    <property type="project" value="UniProtKB-ARBA"/>
</dbReference>